<organism evidence="2 3">
    <name type="scientific">Holothuria leucospilota</name>
    <name type="common">Black long sea cucumber</name>
    <name type="synonym">Mertensiothuria leucospilota</name>
    <dbReference type="NCBI Taxonomy" id="206669"/>
    <lineage>
        <taxon>Eukaryota</taxon>
        <taxon>Metazoa</taxon>
        <taxon>Echinodermata</taxon>
        <taxon>Eleutherozoa</taxon>
        <taxon>Echinozoa</taxon>
        <taxon>Holothuroidea</taxon>
        <taxon>Aspidochirotacea</taxon>
        <taxon>Aspidochirotida</taxon>
        <taxon>Holothuriidae</taxon>
        <taxon>Holothuria</taxon>
    </lineage>
</organism>
<keyword evidence="1" id="KW-1133">Transmembrane helix</keyword>
<protein>
    <submittedName>
        <fullName evidence="2">Uncharacterized protein</fullName>
    </submittedName>
</protein>
<keyword evidence="1" id="KW-0812">Transmembrane</keyword>
<evidence type="ECO:0000313" key="3">
    <source>
        <dbReference type="Proteomes" id="UP001152320"/>
    </source>
</evidence>
<evidence type="ECO:0000313" key="2">
    <source>
        <dbReference type="EMBL" id="KAJ8044536.1"/>
    </source>
</evidence>
<accession>A0A9Q1HGW2</accession>
<dbReference type="Proteomes" id="UP001152320">
    <property type="component" value="Chromosome 3"/>
</dbReference>
<feature type="transmembrane region" description="Helical" evidence="1">
    <location>
        <begin position="12"/>
        <end position="30"/>
    </location>
</feature>
<keyword evidence="1" id="KW-0472">Membrane</keyword>
<proteinExistence type="predicted"/>
<name>A0A9Q1HGW2_HOLLE</name>
<evidence type="ECO:0000256" key="1">
    <source>
        <dbReference type="SAM" id="Phobius"/>
    </source>
</evidence>
<keyword evidence="3" id="KW-1185">Reference proteome</keyword>
<reference evidence="2" key="1">
    <citation type="submission" date="2021-10" db="EMBL/GenBank/DDBJ databases">
        <title>Tropical sea cucumber genome reveals ecological adaptation and Cuvierian tubules defense mechanism.</title>
        <authorList>
            <person name="Chen T."/>
        </authorList>
    </citation>
    <scope>NUCLEOTIDE SEQUENCE</scope>
    <source>
        <strain evidence="2">Nanhai2018</strain>
        <tissue evidence="2">Muscle</tissue>
    </source>
</reference>
<sequence>MCNVNFSGRWMVFLISALYFYHSLIMAILLSQTEISLNFINLSSNRKPESQTAE</sequence>
<gene>
    <name evidence="2" type="ORF">HOLleu_07314</name>
</gene>
<dbReference type="AlphaFoldDB" id="A0A9Q1HGW2"/>
<comment type="caution">
    <text evidence="2">The sequence shown here is derived from an EMBL/GenBank/DDBJ whole genome shotgun (WGS) entry which is preliminary data.</text>
</comment>
<dbReference type="EMBL" id="JAIZAY010000003">
    <property type="protein sequence ID" value="KAJ8044536.1"/>
    <property type="molecule type" value="Genomic_DNA"/>
</dbReference>